<feature type="compositionally biased region" description="Acidic residues" evidence="1">
    <location>
        <begin position="55"/>
        <end position="71"/>
    </location>
</feature>
<organism evidence="2 3">
    <name type="scientific">Riccia sorocarpa</name>
    <dbReference type="NCBI Taxonomy" id="122646"/>
    <lineage>
        <taxon>Eukaryota</taxon>
        <taxon>Viridiplantae</taxon>
        <taxon>Streptophyta</taxon>
        <taxon>Embryophyta</taxon>
        <taxon>Marchantiophyta</taxon>
        <taxon>Marchantiopsida</taxon>
        <taxon>Marchantiidae</taxon>
        <taxon>Marchantiales</taxon>
        <taxon>Ricciaceae</taxon>
        <taxon>Riccia</taxon>
    </lineage>
</organism>
<keyword evidence="3" id="KW-1185">Reference proteome</keyword>
<protein>
    <submittedName>
        <fullName evidence="2">Uncharacterized protein</fullName>
    </submittedName>
</protein>
<dbReference type="AlphaFoldDB" id="A0ABD3HCA3"/>
<evidence type="ECO:0000313" key="3">
    <source>
        <dbReference type="Proteomes" id="UP001633002"/>
    </source>
</evidence>
<dbReference type="EMBL" id="JBJQOH010000004">
    <property type="protein sequence ID" value="KAL3689145.1"/>
    <property type="molecule type" value="Genomic_DNA"/>
</dbReference>
<evidence type="ECO:0000256" key="1">
    <source>
        <dbReference type="SAM" id="MobiDB-lite"/>
    </source>
</evidence>
<comment type="caution">
    <text evidence="2">The sequence shown here is derived from an EMBL/GenBank/DDBJ whole genome shotgun (WGS) entry which is preliminary data.</text>
</comment>
<proteinExistence type="predicted"/>
<evidence type="ECO:0000313" key="2">
    <source>
        <dbReference type="EMBL" id="KAL3689145.1"/>
    </source>
</evidence>
<sequence length="92" mass="10569">MTRPPRPKYPSDKVNYHDLKKPDAAITTKIQVEDARSCCILRMSEVMTMKVEFEEVEDDPEGTDLSDEETRDEAGQISDVDVMMFYPGILRL</sequence>
<dbReference type="Proteomes" id="UP001633002">
    <property type="component" value="Unassembled WGS sequence"/>
</dbReference>
<name>A0ABD3HCA3_9MARC</name>
<gene>
    <name evidence="2" type="ORF">R1sor_015454</name>
</gene>
<feature type="region of interest" description="Disordered" evidence="1">
    <location>
        <begin position="55"/>
        <end position="74"/>
    </location>
</feature>
<accession>A0ABD3HCA3</accession>
<reference evidence="2 3" key="1">
    <citation type="submission" date="2024-09" db="EMBL/GenBank/DDBJ databases">
        <title>Chromosome-scale assembly of Riccia sorocarpa.</title>
        <authorList>
            <person name="Paukszto L."/>
        </authorList>
    </citation>
    <scope>NUCLEOTIDE SEQUENCE [LARGE SCALE GENOMIC DNA]</scope>
    <source>
        <strain evidence="2">LP-2024</strain>
        <tissue evidence="2">Aerial parts of the thallus</tissue>
    </source>
</reference>